<dbReference type="Proteomes" id="UP000019149">
    <property type="component" value="Unassembled WGS sequence"/>
</dbReference>
<name>W6U661_ECHGR</name>
<dbReference type="GeneID" id="36347034"/>
<dbReference type="EMBL" id="APAU02000954">
    <property type="protein sequence ID" value="EUB53822.1"/>
    <property type="molecule type" value="Genomic_DNA"/>
</dbReference>
<reference evidence="1 2" key="1">
    <citation type="journal article" date="2013" name="Nat. Genet.">
        <title>The genome of the hydatid tapeworm Echinococcus granulosus.</title>
        <authorList>
            <person name="Zheng H."/>
            <person name="Zhang W."/>
            <person name="Zhang L."/>
            <person name="Zhang Z."/>
            <person name="Li J."/>
            <person name="Lu G."/>
            <person name="Zhu Y."/>
            <person name="Wang Y."/>
            <person name="Huang Y."/>
            <person name="Liu J."/>
            <person name="Kang H."/>
            <person name="Chen J."/>
            <person name="Wang L."/>
            <person name="Chen A."/>
            <person name="Yu S."/>
            <person name="Gao Z."/>
            <person name="Jin L."/>
            <person name="Gu W."/>
            <person name="Wang Z."/>
            <person name="Zhao L."/>
            <person name="Shi B."/>
            <person name="Wen H."/>
            <person name="Lin R."/>
            <person name="Jones M.K."/>
            <person name="Brejova B."/>
            <person name="Vinar T."/>
            <person name="Zhao G."/>
            <person name="McManus D.P."/>
            <person name="Chen Z."/>
            <person name="Zhou Y."/>
            <person name="Wang S."/>
        </authorList>
    </citation>
    <scope>NUCLEOTIDE SEQUENCE [LARGE SCALE GENOMIC DNA]</scope>
</reference>
<dbReference type="RefSeq" id="XP_024345018.1">
    <property type="nucleotide sequence ID" value="XM_024500568.1"/>
</dbReference>
<protein>
    <submittedName>
        <fullName evidence="1">Uncharacterized protein</fullName>
    </submittedName>
</protein>
<evidence type="ECO:0000313" key="2">
    <source>
        <dbReference type="Proteomes" id="UP000019149"/>
    </source>
</evidence>
<gene>
    <name evidence="1" type="ORF">EGR_11329</name>
</gene>
<organism evidence="1 2">
    <name type="scientific">Echinococcus granulosus</name>
    <name type="common">Hydatid tapeworm</name>
    <dbReference type="NCBI Taxonomy" id="6210"/>
    <lineage>
        <taxon>Eukaryota</taxon>
        <taxon>Metazoa</taxon>
        <taxon>Spiralia</taxon>
        <taxon>Lophotrochozoa</taxon>
        <taxon>Platyhelminthes</taxon>
        <taxon>Cestoda</taxon>
        <taxon>Eucestoda</taxon>
        <taxon>Cyclophyllidea</taxon>
        <taxon>Taeniidae</taxon>
        <taxon>Echinococcus</taxon>
        <taxon>Echinococcus granulosus group</taxon>
    </lineage>
</organism>
<evidence type="ECO:0000313" key="1">
    <source>
        <dbReference type="EMBL" id="EUB53822.1"/>
    </source>
</evidence>
<dbReference type="KEGG" id="egl:EGR_11329"/>
<comment type="caution">
    <text evidence="1">The sequence shown here is derived from an EMBL/GenBank/DDBJ whole genome shotgun (WGS) entry which is preliminary data.</text>
</comment>
<dbReference type="AlphaFoldDB" id="W6U661"/>
<sequence length="39" mass="4449">MEGQKEERERAASAHLCITAIRRASWVRLQDEVPKPNDG</sequence>
<accession>W6U661</accession>
<dbReference type="CTD" id="36347034"/>
<proteinExistence type="predicted"/>
<keyword evidence="2" id="KW-1185">Reference proteome</keyword>